<feature type="coiled-coil region" evidence="1">
    <location>
        <begin position="256"/>
        <end position="283"/>
    </location>
</feature>
<protein>
    <recommendedName>
        <fullName evidence="4">Centrosomal protein of 70 kDa</fullName>
    </recommendedName>
</protein>
<dbReference type="RefSeq" id="XP_001458831.1">
    <property type="nucleotide sequence ID" value="XM_001458794.1"/>
</dbReference>
<dbReference type="InParanoid" id="A0E817"/>
<sequence>MKVQSQTDYDTRPTYVPQKKKEFQYHTKQPEINVLQNYQSQSNKIESIPGHIRSKSYEHDCFTKAQNTFGINIDQSQLQPLKTKRQHSISQKENDPGFLSPKFRFESCDTVVTRKSQNFINDLQECVDLSKVTELSMQSQMSPCKTYSELYQKIEAKDSLIDELQKQLTNTLKNMTQQIDQLRNEKNKVIQQQIRQIEIYEQQLVESRQEIQQKNKELLLFKKNQKDIKKVLDFRQEKCIINSTPSNLQSKKECMCSQLERENKALLAKVDQFRQQLHDLKQNLEFNNLSINNQISVIEKCDLTQFEKTFKQLADELNLTIESKNINSSFSLLNQEVIEGVKTLKQQFKENEKFIRCLKDLVIQCAPQDYFCQSDPSLKEVWKFIKQILQSYLEHKKQAQLNEVRFSQLQKDIVFTLCKYFRCTKGELNHKGACLIVDQEVYQRIIDKIKRILNLTNLSNIRELDRKLDYYLQ</sequence>
<dbReference type="HOGENOM" id="CLU_587223_0_0_1"/>
<dbReference type="STRING" id="5888.A0E817"/>
<keyword evidence="3" id="KW-1185">Reference proteome</keyword>
<dbReference type="eggNOG" id="ENOG502SWY6">
    <property type="taxonomic scope" value="Eukaryota"/>
</dbReference>
<dbReference type="OMA" id="FTKAQNT"/>
<dbReference type="EMBL" id="CT868663">
    <property type="protein sequence ID" value="CAK91434.1"/>
    <property type="molecule type" value="Genomic_DNA"/>
</dbReference>
<gene>
    <name evidence="2" type="ORF">GSPATT00024162001</name>
</gene>
<reference evidence="2 3" key="1">
    <citation type="journal article" date="2006" name="Nature">
        <title>Global trends of whole-genome duplications revealed by the ciliate Paramecium tetraurelia.</title>
        <authorList>
            <consortium name="Genoscope"/>
            <person name="Aury J.-M."/>
            <person name="Jaillon O."/>
            <person name="Duret L."/>
            <person name="Noel B."/>
            <person name="Jubin C."/>
            <person name="Porcel B.M."/>
            <person name="Segurens B."/>
            <person name="Daubin V."/>
            <person name="Anthouard V."/>
            <person name="Aiach N."/>
            <person name="Arnaiz O."/>
            <person name="Billaut A."/>
            <person name="Beisson J."/>
            <person name="Blanc I."/>
            <person name="Bouhouche K."/>
            <person name="Camara F."/>
            <person name="Duharcourt S."/>
            <person name="Guigo R."/>
            <person name="Gogendeau D."/>
            <person name="Katinka M."/>
            <person name="Keller A.-M."/>
            <person name="Kissmehl R."/>
            <person name="Klotz C."/>
            <person name="Koll F."/>
            <person name="Le Moue A."/>
            <person name="Lepere C."/>
            <person name="Malinsky S."/>
            <person name="Nowacki M."/>
            <person name="Nowak J.K."/>
            <person name="Plattner H."/>
            <person name="Poulain J."/>
            <person name="Ruiz F."/>
            <person name="Serrano V."/>
            <person name="Zagulski M."/>
            <person name="Dessen P."/>
            <person name="Betermier M."/>
            <person name="Weissenbach J."/>
            <person name="Scarpelli C."/>
            <person name="Schachter V."/>
            <person name="Sperling L."/>
            <person name="Meyer E."/>
            <person name="Cohen J."/>
            <person name="Wincker P."/>
        </authorList>
    </citation>
    <scope>NUCLEOTIDE SEQUENCE [LARGE SCALE GENOMIC DNA]</scope>
    <source>
        <strain evidence="2 3">Stock d4-2</strain>
    </source>
</reference>
<dbReference type="Proteomes" id="UP000000600">
    <property type="component" value="Unassembled WGS sequence"/>
</dbReference>
<proteinExistence type="predicted"/>
<accession>A0E817</accession>
<evidence type="ECO:0000313" key="3">
    <source>
        <dbReference type="Proteomes" id="UP000000600"/>
    </source>
</evidence>
<dbReference type="KEGG" id="ptm:GSPATT00024162001"/>
<evidence type="ECO:0000256" key="1">
    <source>
        <dbReference type="SAM" id="Coils"/>
    </source>
</evidence>
<dbReference type="OrthoDB" id="294351at2759"/>
<dbReference type="AlphaFoldDB" id="A0E817"/>
<evidence type="ECO:0000313" key="2">
    <source>
        <dbReference type="EMBL" id="CAK91434.1"/>
    </source>
</evidence>
<organism evidence="2 3">
    <name type="scientific">Paramecium tetraurelia</name>
    <dbReference type="NCBI Taxonomy" id="5888"/>
    <lineage>
        <taxon>Eukaryota</taxon>
        <taxon>Sar</taxon>
        <taxon>Alveolata</taxon>
        <taxon>Ciliophora</taxon>
        <taxon>Intramacronucleata</taxon>
        <taxon>Oligohymenophorea</taxon>
        <taxon>Peniculida</taxon>
        <taxon>Parameciidae</taxon>
        <taxon>Paramecium</taxon>
    </lineage>
</organism>
<keyword evidence="1" id="KW-0175">Coiled coil</keyword>
<feature type="coiled-coil region" evidence="1">
    <location>
        <begin position="147"/>
        <end position="224"/>
    </location>
</feature>
<dbReference type="GeneID" id="5044616"/>
<name>A0E817_PARTE</name>
<evidence type="ECO:0008006" key="4">
    <source>
        <dbReference type="Google" id="ProtNLM"/>
    </source>
</evidence>